<dbReference type="EMBL" id="AL731586">
    <property type="protein sequence ID" value="CAE05990.1"/>
    <property type="molecule type" value="Genomic_DNA"/>
</dbReference>
<dbReference type="GO" id="GO:0003677">
    <property type="term" value="F:DNA binding"/>
    <property type="evidence" value="ECO:0007669"/>
    <property type="project" value="UniProtKB-KW"/>
</dbReference>
<dbReference type="Pfam" id="PF17919">
    <property type="entry name" value="RT_RNaseH_2"/>
    <property type="match status" value="1"/>
</dbReference>
<dbReference type="InterPro" id="IPR043128">
    <property type="entry name" value="Rev_trsase/Diguanyl_cyclase"/>
</dbReference>
<dbReference type="Gene3D" id="3.30.70.270">
    <property type="match status" value="2"/>
</dbReference>
<dbReference type="Pfam" id="PF08284">
    <property type="entry name" value="RVP_2"/>
    <property type="match status" value="1"/>
</dbReference>
<dbReference type="GO" id="GO:0003887">
    <property type="term" value="F:DNA-directed DNA polymerase activity"/>
    <property type="evidence" value="ECO:0007669"/>
    <property type="project" value="UniProtKB-KW"/>
</dbReference>
<dbReference type="Pfam" id="PF00665">
    <property type="entry name" value="rve"/>
    <property type="match status" value="1"/>
</dbReference>
<evidence type="ECO:0000256" key="15">
    <source>
        <dbReference type="ARBA" id="ARBA00023268"/>
    </source>
</evidence>
<keyword evidence="10" id="KW-0229">DNA integration</keyword>
<dbReference type="Gene3D" id="3.10.20.370">
    <property type="match status" value="1"/>
</dbReference>
<evidence type="ECO:0000256" key="11">
    <source>
        <dbReference type="ARBA" id="ARBA00022918"/>
    </source>
</evidence>
<dbReference type="Pfam" id="PF17921">
    <property type="entry name" value="Integrase_H2C2"/>
    <property type="match status" value="1"/>
</dbReference>
<organism evidence="19 20">
    <name type="scientific">Oryza sativa subsp. japonica</name>
    <name type="common">Rice</name>
    <dbReference type="NCBI Taxonomy" id="39947"/>
    <lineage>
        <taxon>Eukaryota</taxon>
        <taxon>Viridiplantae</taxon>
        <taxon>Streptophyta</taxon>
        <taxon>Embryophyta</taxon>
        <taxon>Tracheophyta</taxon>
        <taxon>Spermatophyta</taxon>
        <taxon>Magnoliopsida</taxon>
        <taxon>Liliopsida</taxon>
        <taxon>Poales</taxon>
        <taxon>Poaceae</taxon>
        <taxon>BOP clade</taxon>
        <taxon>Oryzoideae</taxon>
        <taxon>Oryzeae</taxon>
        <taxon>Oryzinae</taxon>
        <taxon>Oryza</taxon>
        <taxon>Oryza sativa</taxon>
    </lineage>
</organism>
<dbReference type="Pfam" id="PF00385">
    <property type="entry name" value="Chromo"/>
    <property type="match status" value="1"/>
</dbReference>
<feature type="domain" description="Integrase catalytic" evidence="18">
    <location>
        <begin position="1230"/>
        <end position="1392"/>
    </location>
</feature>
<evidence type="ECO:0000256" key="13">
    <source>
        <dbReference type="ARBA" id="ARBA00023125"/>
    </source>
</evidence>
<feature type="region of interest" description="Disordered" evidence="16">
    <location>
        <begin position="434"/>
        <end position="465"/>
    </location>
</feature>
<keyword evidence="15" id="KW-0511">Multifunctional enzyme</keyword>
<dbReference type="PANTHER" id="PTHR37984">
    <property type="entry name" value="PROTEIN CBG26694"/>
    <property type="match status" value="1"/>
</dbReference>
<dbReference type="GO" id="GO:0006508">
    <property type="term" value="P:proteolysis"/>
    <property type="evidence" value="ECO:0007669"/>
    <property type="project" value="UniProtKB-KW"/>
</dbReference>
<dbReference type="CDD" id="cd01647">
    <property type="entry name" value="RT_LTR"/>
    <property type="match status" value="1"/>
</dbReference>
<feature type="compositionally biased region" description="Low complexity" evidence="16">
    <location>
        <begin position="37"/>
        <end position="56"/>
    </location>
</feature>
<dbReference type="Proteomes" id="UP000000763">
    <property type="component" value="Chromosome 4"/>
</dbReference>
<keyword evidence="1" id="KW-0645">Protease</keyword>
<dbReference type="Pfam" id="PF24626">
    <property type="entry name" value="SH3_Tf2-1"/>
    <property type="match status" value="1"/>
</dbReference>
<evidence type="ECO:0000256" key="1">
    <source>
        <dbReference type="ARBA" id="ARBA00022670"/>
    </source>
</evidence>
<dbReference type="CDD" id="cd00303">
    <property type="entry name" value="retropepsin_like"/>
    <property type="match status" value="1"/>
</dbReference>
<dbReference type="GO" id="GO:0004519">
    <property type="term" value="F:endonuclease activity"/>
    <property type="evidence" value="ECO:0007669"/>
    <property type="project" value="UniProtKB-KW"/>
</dbReference>
<keyword evidence="14" id="KW-0233">DNA recombination</keyword>
<keyword evidence="2" id="KW-0808">Transferase</keyword>
<evidence type="ECO:0000256" key="9">
    <source>
        <dbReference type="ARBA" id="ARBA00022842"/>
    </source>
</evidence>
<keyword evidence="9" id="KW-0460">Magnesium</keyword>
<dbReference type="InterPro" id="IPR023780">
    <property type="entry name" value="Chromo_domain"/>
</dbReference>
<evidence type="ECO:0000256" key="14">
    <source>
        <dbReference type="ARBA" id="ARBA00023172"/>
    </source>
</evidence>
<dbReference type="Pfam" id="PF03732">
    <property type="entry name" value="Retrotrans_gag"/>
    <property type="match status" value="1"/>
</dbReference>
<gene>
    <name evidence="19" type="primary">OSJNBa0004L19.22</name>
</gene>
<keyword evidence="4" id="KW-0540">Nuclease</keyword>
<evidence type="ECO:0000256" key="5">
    <source>
        <dbReference type="ARBA" id="ARBA00022723"/>
    </source>
</evidence>
<evidence type="ECO:0000256" key="7">
    <source>
        <dbReference type="ARBA" id="ARBA00022759"/>
    </source>
</evidence>
<keyword evidence="7" id="KW-0255">Endonuclease</keyword>
<evidence type="ECO:0000256" key="10">
    <source>
        <dbReference type="ARBA" id="ARBA00022908"/>
    </source>
</evidence>
<dbReference type="FunFam" id="3.10.10.10:FF:000007">
    <property type="entry name" value="Retrovirus-related Pol polyprotein from transposon 17.6-like Protein"/>
    <property type="match status" value="1"/>
</dbReference>
<evidence type="ECO:0000256" key="3">
    <source>
        <dbReference type="ARBA" id="ARBA00022695"/>
    </source>
</evidence>
<feature type="domain" description="Reverse transcriptase" evidence="17">
    <location>
        <begin position="711"/>
        <end position="890"/>
    </location>
</feature>
<dbReference type="GO" id="GO:0004190">
    <property type="term" value="F:aspartic-type endopeptidase activity"/>
    <property type="evidence" value="ECO:0007669"/>
    <property type="project" value="UniProtKB-KW"/>
</dbReference>
<dbReference type="InterPro" id="IPR043502">
    <property type="entry name" value="DNA/RNA_pol_sf"/>
</dbReference>
<evidence type="ECO:0000256" key="8">
    <source>
        <dbReference type="ARBA" id="ARBA00022801"/>
    </source>
</evidence>
<dbReference type="SUPFAM" id="SSF54160">
    <property type="entry name" value="Chromo domain-like"/>
    <property type="match status" value="1"/>
</dbReference>
<evidence type="ECO:0000256" key="12">
    <source>
        <dbReference type="ARBA" id="ARBA00022932"/>
    </source>
</evidence>
<dbReference type="SUPFAM" id="SSF50630">
    <property type="entry name" value="Acid proteases"/>
    <property type="match status" value="1"/>
</dbReference>
<dbReference type="PROSITE" id="PS50878">
    <property type="entry name" value="RT_POL"/>
    <property type="match status" value="1"/>
</dbReference>
<dbReference type="SUPFAM" id="SSF56672">
    <property type="entry name" value="DNA/RNA polymerases"/>
    <property type="match status" value="1"/>
</dbReference>
<evidence type="ECO:0000259" key="18">
    <source>
        <dbReference type="PROSITE" id="PS50994"/>
    </source>
</evidence>
<feature type="compositionally biased region" description="Acidic residues" evidence="16">
    <location>
        <begin position="434"/>
        <end position="445"/>
    </location>
</feature>
<dbReference type="InterPro" id="IPR001584">
    <property type="entry name" value="Integrase_cat-core"/>
</dbReference>
<name>Q5JPZ2_ORYSJ</name>
<dbReference type="InterPro" id="IPR041588">
    <property type="entry name" value="Integrase_H2C2"/>
</dbReference>
<dbReference type="InterPro" id="IPR012337">
    <property type="entry name" value="RNaseH-like_sf"/>
</dbReference>
<dbReference type="Gene3D" id="3.30.420.10">
    <property type="entry name" value="Ribonuclease H-like superfamily/Ribonuclease H"/>
    <property type="match status" value="1"/>
</dbReference>
<dbReference type="InterPro" id="IPR021109">
    <property type="entry name" value="Peptidase_aspartic_dom_sf"/>
</dbReference>
<keyword evidence="11" id="KW-0695">RNA-directed DNA polymerase</keyword>
<accession>Q5JPZ2</accession>
<sequence length="1586" mass="179686">MKKDVAELKALKGEVKEIKGLLLELCKQKSVEEQGEAGANAAAATAKGKSAPATTADAAGPSSTAAMNTTSSEVRFAIEAISGNPMGMVSQGVGTGPGMTNSNQFFDLPRPQPTVPPFGSQGLGTHFGPQQNFSIPQFGGMQGRPTVGAPSNFCGSQGIDSTLHTGFNRGVNPGNTGVHIFDQQRNILGGHMGDGNHYAEAIIKGPRLEIPLFSGEDPIDWLKQCEKFYEISGTPAEQWVNLAIAHLQGKAMKWYRGIGIPWQLITWPQWCAMVSTRFSAADTHEAVELFQNVKQYNQTVEQYIDKFEEYVDLVRREHPYLQEQYLNSCFIGGLRGDIKHDVCGHKPQGLLESYWYTKNYERAANARKNLLNFNRNRFQNQAGPIQGRNVVNRGQPREQVEKKEERKCWFCKEPWFPKHQCKVKKALNALLMEGEEGKDEGEEGELTGNQEDCKLEKEEAPPDDENQEELMFVSHNAVYGTTRPDTFSVIIQINGRRAVGLVDSGSTSTFMDQDYAVRNHCPLVSTDAKKVVVAGGGELKSEVQVPELVYQIQGETFSNKFNIIPLKGYDVILGADWIYKYSPITLDLKKRELGITKGEKTVVIQDFTRPGKHLWVDSKKVDQILRKGGLGCLFQITRVKEEETSHEIPEDIKEILQEFPAVLKDPKGLPPRRNCDHVITLKSGAEPPNLRPYRVPHYQKEAMEKIIAELIESKEIQVSDIPYSSPAVMVRKKDGSWRLCVDYRQLNAQTVKNKFPMPIIEDLLDELNGAKVFSKLDLRSGYHQIRMATQDIPKTAFRTHLGHYEYQVMPFGLTNAPTTFQSLMNQVLAPFLRKYVLVFFDDILIYSKDWAEHKEHIRQVMKVLEENKLVVKLKKCAFGLPSVTYLGHIISQDGVATDPKKVEKIATYPTPKSVTDLRKFLGMTGYYRRFIKNYGIVCRPLHDMLKKEGFQWEREQTEAFETLKTHMCTSPVLSLPDFTKEFVIEADACGNGIGAVLMQSGRPLAYFSKTLGPKAAAQSIYEKEAMAILEALKKWRHYVLGSRLIIKTDQQSLKFMMNQRLVEGIQHKLLLKLMEYDYSIEYKAGKENLVADALSRIPPAEQCQAITTVIPEWVRDIQRSYEGDVQAHKILSLIGTEGDTDGSYSQEAGLLRYKGRIYVGENTEIREELIRSYHSSAFGGHSGMRATYHRIKSLFYWPGLKKAVEGFIRECPICQVTKAEHIHIPGLLDPLEVPDMAWAHITMDFVEGLPKSNGKDVILVVVDRLTKYAHFIAMAHPYTVEQVVELFMNNIHRLHGMPMAIITDRDRIFTSQLFQEIFKSMKVRLKFSTSYHPQTDGQTERVNQCLESYLRSMTFQEPTRWHSWLALAEWWYNTTYHTSIQMTPFQALYGYPPPQINEFSVPCNVSEEARVTIEQKDAIIQKLKYSLTEAQRRIKHYADRNRSERTLAVGDMVYLKLQPYRQTAFGIRGSLKLRSKFYGPFKIMEKVGRVAYKLQLPEGSNIHPVFHVSQLKKHIGSRAVPMANLPSVGPDGQIKTEPVAVLKRRMIPRGGVAVTQWLVLWHNLSPSEATWEDASMIQSMFPSFNP</sequence>
<dbReference type="Gene3D" id="3.10.10.10">
    <property type="entry name" value="HIV Type 1 Reverse Transcriptase, subunit A, domain 1"/>
    <property type="match status" value="1"/>
</dbReference>
<dbReference type="Pfam" id="PF00078">
    <property type="entry name" value="RVT_1"/>
    <property type="match status" value="1"/>
</dbReference>
<dbReference type="InterPro" id="IPR056924">
    <property type="entry name" value="SH3_Tf2-1"/>
</dbReference>
<dbReference type="InterPro" id="IPR041577">
    <property type="entry name" value="RT_RNaseH_2"/>
</dbReference>
<dbReference type="PANTHER" id="PTHR37984:SF5">
    <property type="entry name" value="PROTEIN NYNRIN-LIKE"/>
    <property type="match status" value="1"/>
</dbReference>
<dbReference type="Gene3D" id="1.10.340.70">
    <property type="match status" value="1"/>
</dbReference>
<keyword evidence="5" id="KW-0479">Metal-binding</keyword>
<evidence type="ECO:0000256" key="16">
    <source>
        <dbReference type="SAM" id="MobiDB-lite"/>
    </source>
</evidence>
<feature type="region of interest" description="Disordered" evidence="16">
    <location>
        <begin position="33"/>
        <end position="67"/>
    </location>
</feature>
<dbReference type="GO" id="GO:0006310">
    <property type="term" value="P:DNA recombination"/>
    <property type="evidence" value="ECO:0007669"/>
    <property type="project" value="UniProtKB-KW"/>
</dbReference>
<reference evidence="20" key="1">
    <citation type="journal article" date="2005" name="Nature">
        <title>The map-based sequence of the rice genome.</title>
        <authorList>
            <consortium name="International rice genome sequencing project (IRGSP)"/>
            <person name="Matsumoto T."/>
            <person name="Wu J."/>
            <person name="Kanamori H."/>
            <person name="Katayose Y."/>
            <person name="Fujisawa M."/>
            <person name="Namiki N."/>
            <person name="Mizuno H."/>
            <person name="Yamamoto K."/>
            <person name="Antonio B.A."/>
            <person name="Baba T."/>
            <person name="Sakata K."/>
            <person name="Nagamura Y."/>
            <person name="Aoki H."/>
            <person name="Arikawa K."/>
            <person name="Arita K."/>
            <person name="Bito T."/>
            <person name="Chiden Y."/>
            <person name="Fujitsuka N."/>
            <person name="Fukunaka R."/>
            <person name="Hamada M."/>
            <person name="Harada C."/>
            <person name="Hayashi A."/>
            <person name="Hijishita S."/>
            <person name="Honda M."/>
            <person name="Hosokawa S."/>
            <person name="Ichikawa Y."/>
            <person name="Idonuma A."/>
            <person name="Iijima M."/>
            <person name="Ikeda M."/>
            <person name="Ikeno M."/>
            <person name="Ito K."/>
            <person name="Ito S."/>
            <person name="Ito T."/>
            <person name="Ito Y."/>
            <person name="Ito Y."/>
            <person name="Iwabuchi A."/>
            <person name="Kamiya K."/>
            <person name="Karasawa W."/>
            <person name="Kurita K."/>
            <person name="Katagiri S."/>
            <person name="Kikuta A."/>
            <person name="Kobayashi H."/>
            <person name="Kobayashi N."/>
            <person name="Machita K."/>
            <person name="Maehara T."/>
            <person name="Masukawa M."/>
            <person name="Mizubayashi T."/>
            <person name="Mukai Y."/>
            <person name="Nagasaki H."/>
            <person name="Nagata Y."/>
            <person name="Naito S."/>
            <person name="Nakashima M."/>
            <person name="Nakama Y."/>
            <person name="Nakamichi Y."/>
            <person name="Nakamura M."/>
            <person name="Meguro A."/>
            <person name="Negishi M."/>
            <person name="Ohta I."/>
            <person name="Ohta T."/>
            <person name="Okamoto M."/>
            <person name="Ono N."/>
            <person name="Saji S."/>
            <person name="Sakaguchi M."/>
            <person name="Sakai K."/>
            <person name="Shibata M."/>
            <person name="Shimokawa T."/>
            <person name="Song J."/>
            <person name="Takazaki Y."/>
            <person name="Terasawa K."/>
            <person name="Tsugane M."/>
            <person name="Tsuji K."/>
            <person name="Ueda S."/>
            <person name="Waki K."/>
            <person name="Yamagata H."/>
            <person name="Yamamoto M."/>
            <person name="Yamamoto S."/>
            <person name="Yamane H."/>
            <person name="Yoshiki S."/>
            <person name="Yoshihara R."/>
            <person name="Yukawa K."/>
            <person name="Zhong H."/>
            <person name="Yano M."/>
            <person name="Yuan Q."/>
            <person name="Ouyang S."/>
            <person name="Liu J."/>
            <person name="Jones K.M."/>
            <person name="Gansberger K."/>
            <person name="Moffat K."/>
            <person name="Hill J."/>
            <person name="Bera J."/>
            <person name="Fadrosh D."/>
            <person name="Jin S."/>
            <person name="Johri S."/>
            <person name="Kim M."/>
            <person name="Overton L."/>
            <person name="Reardon M."/>
            <person name="Tsitrin T."/>
            <person name="Vuong H."/>
            <person name="Weaver B."/>
            <person name="Ciecko A."/>
            <person name="Tallon L."/>
            <person name="Jackson J."/>
            <person name="Pai G."/>
            <person name="Aken S.V."/>
            <person name="Utterback T."/>
            <person name="Reidmuller S."/>
            <person name="Feldblyum T."/>
            <person name="Hsiao J."/>
            <person name="Zismann V."/>
            <person name="Iobst S."/>
            <person name="de Vazeille A.R."/>
            <person name="Buell C.R."/>
            <person name="Ying K."/>
            <person name="Li Y."/>
            <person name="Lu T."/>
            <person name="Huang Y."/>
            <person name="Zhao Q."/>
            <person name="Feng Q."/>
            <person name="Zhang L."/>
            <person name="Zhu J."/>
            <person name="Weng Q."/>
            <person name="Mu J."/>
            <person name="Lu Y."/>
            <person name="Fan D."/>
            <person name="Liu Y."/>
            <person name="Guan J."/>
            <person name="Zhang Y."/>
            <person name="Yu S."/>
            <person name="Liu X."/>
            <person name="Zhang Y."/>
            <person name="Hong G."/>
            <person name="Han B."/>
            <person name="Choisne N."/>
            <person name="Demange N."/>
            <person name="Orjeda G."/>
            <person name="Samain S."/>
            <person name="Cattolico L."/>
            <person name="Pelletier E."/>
            <person name="Couloux A."/>
            <person name="Segurens B."/>
            <person name="Wincker P."/>
            <person name="D'Hont A."/>
            <person name="Scarpelli C."/>
            <person name="Weissenbach J."/>
            <person name="Salanoubat M."/>
            <person name="Quetier F."/>
            <person name="Yu Y."/>
            <person name="Kim H.R."/>
            <person name="Rambo T."/>
            <person name="Currie J."/>
            <person name="Collura K."/>
            <person name="Luo M."/>
            <person name="Yang T."/>
            <person name="Ammiraju J.S.S."/>
            <person name="Engler F."/>
            <person name="Soderlund C."/>
            <person name="Wing R.A."/>
            <person name="Palmer L.E."/>
            <person name="de la Bastide M."/>
            <person name="Spiegel L."/>
            <person name="Nascimento L."/>
            <person name="Zutavern T."/>
            <person name="O'Shaughnessy A."/>
            <person name="Dike S."/>
            <person name="Dedhia N."/>
            <person name="Preston R."/>
            <person name="Balija V."/>
            <person name="McCombie W.R."/>
            <person name="Chow T."/>
            <person name="Chen H."/>
            <person name="Chung M."/>
            <person name="Chen C."/>
            <person name="Shaw J."/>
            <person name="Wu H."/>
            <person name="Hsiao K."/>
            <person name="Chao Y."/>
            <person name="Chu M."/>
            <person name="Cheng C."/>
            <person name="Hour A."/>
            <person name="Lee P."/>
            <person name="Lin S."/>
            <person name="Lin Y."/>
            <person name="Liou J."/>
            <person name="Liu S."/>
            <person name="Hsing Y."/>
            <person name="Raghuvanshi S."/>
            <person name="Mohanty A."/>
            <person name="Bharti A.K."/>
            <person name="Gaur A."/>
            <person name="Gupta V."/>
            <person name="Kumar D."/>
            <person name="Ravi V."/>
            <person name="Vij S."/>
            <person name="Kapur A."/>
            <person name="Khurana P."/>
            <person name="Khurana P."/>
            <person name="Khurana J.P."/>
            <person name="Tyagi A.K."/>
            <person name="Gaikwad K."/>
            <person name="Singh A."/>
            <person name="Dalal V."/>
            <person name="Srivastava S."/>
            <person name="Dixit A."/>
            <person name="Pal A.K."/>
            <person name="Ghazi I.A."/>
            <person name="Yadav M."/>
            <person name="Pandit A."/>
            <person name="Bhargava A."/>
            <person name="Sureshbabu K."/>
            <person name="Batra K."/>
            <person name="Sharma T.R."/>
            <person name="Mohapatra T."/>
            <person name="Singh N.K."/>
            <person name="Messing J."/>
            <person name="Nelson A.B."/>
            <person name="Fuks G."/>
            <person name="Kavchok S."/>
            <person name="Keizer G."/>
            <person name="Linton E."/>
            <person name="Llaca V."/>
            <person name="Song R."/>
            <person name="Tanyolac B."/>
            <person name="Young S."/>
            <person name="Ho-Il K."/>
            <person name="Hahn J.H."/>
            <person name="Sangsakoo G."/>
            <person name="Vanavichit A."/>
            <person name="de Mattos Luiz.A.T."/>
            <person name="Zimmer P.D."/>
            <person name="Malone G."/>
            <person name="Dellagostin O."/>
            <person name="de Oliveira A.C."/>
            <person name="Bevan M."/>
            <person name="Bancroft I."/>
            <person name="Minx P."/>
            <person name="Cordum H."/>
            <person name="Wilson R."/>
            <person name="Cheng Z."/>
            <person name="Jin W."/>
            <person name="Jiang J."/>
            <person name="Leong S.A."/>
            <person name="Iwama H."/>
            <person name="Gojobori T."/>
            <person name="Itoh T."/>
            <person name="Niimura Y."/>
            <person name="Fujii Y."/>
            <person name="Habara T."/>
            <person name="Sakai H."/>
            <person name="Sato Y."/>
            <person name="Wilson G."/>
            <person name="Kumar K."/>
            <person name="McCouch S."/>
            <person name="Juretic N."/>
            <person name="Hoen D."/>
            <person name="Wright S."/>
            <person name="Bruskiewich R."/>
            <person name="Bureau T."/>
            <person name="Miyao A."/>
            <person name="Hirochika H."/>
            <person name="Nishikawa T."/>
            <person name="Kadowaki K."/>
            <person name="Sugiura M."/>
            <person name="Burr B."/>
            <person name="Sasaki T."/>
        </authorList>
    </citation>
    <scope>NUCLEOTIDE SEQUENCE [LARGE SCALE GENOMIC DNA]</scope>
    <source>
        <strain evidence="20">cv. Nipponbare</strain>
    </source>
</reference>
<reference evidence="20" key="2">
    <citation type="journal article" date="2008" name="Nucleic Acids Res.">
        <title>The rice annotation project database (RAP-DB): 2008 update.</title>
        <authorList>
            <consortium name="The rice annotation project (RAP)"/>
        </authorList>
    </citation>
    <scope>GENOME REANNOTATION</scope>
    <source>
        <strain evidence="20">cv. Nipponbare</strain>
    </source>
</reference>
<feature type="compositionally biased region" description="Basic and acidic residues" evidence="16">
    <location>
        <begin position="451"/>
        <end position="460"/>
    </location>
</feature>
<dbReference type="FunFam" id="3.30.70.270:FF:000020">
    <property type="entry name" value="Transposon Tf2-6 polyprotein-like Protein"/>
    <property type="match status" value="1"/>
</dbReference>
<evidence type="ECO:0000256" key="2">
    <source>
        <dbReference type="ARBA" id="ARBA00022679"/>
    </source>
</evidence>
<dbReference type="Gene3D" id="2.40.70.10">
    <property type="entry name" value="Acid Proteases"/>
    <property type="match status" value="1"/>
</dbReference>
<dbReference type="SUPFAM" id="SSF53098">
    <property type="entry name" value="Ribonuclease H-like"/>
    <property type="match status" value="1"/>
</dbReference>
<keyword evidence="6" id="KW-0064">Aspartyl protease</keyword>
<dbReference type="FunFam" id="3.30.420.10:FF:000032">
    <property type="entry name" value="Retrovirus-related Pol polyprotein from transposon 297-like Protein"/>
    <property type="match status" value="1"/>
</dbReference>
<evidence type="ECO:0000259" key="17">
    <source>
        <dbReference type="PROSITE" id="PS50878"/>
    </source>
</evidence>
<dbReference type="GO" id="GO:0003964">
    <property type="term" value="F:RNA-directed DNA polymerase activity"/>
    <property type="evidence" value="ECO:0007669"/>
    <property type="project" value="UniProtKB-KW"/>
</dbReference>
<dbReference type="InterPro" id="IPR050951">
    <property type="entry name" value="Retrovirus_Pol_polyprotein"/>
</dbReference>
<proteinExistence type="predicted"/>
<dbReference type="InterPro" id="IPR016197">
    <property type="entry name" value="Chromo-like_dom_sf"/>
</dbReference>
<evidence type="ECO:0000256" key="6">
    <source>
        <dbReference type="ARBA" id="ARBA00022750"/>
    </source>
</evidence>
<evidence type="ECO:0000256" key="4">
    <source>
        <dbReference type="ARBA" id="ARBA00022722"/>
    </source>
</evidence>
<dbReference type="CDD" id="cd09274">
    <property type="entry name" value="RNase_HI_RT_Ty3"/>
    <property type="match status" value="1"/>
</dbReference>
<dbReference type="InterPro" id="IPR005162">
    <property type="entry name" value="Retrotrans_gag_dom"/>
</dbReference>
<dbReference type="GO" id="GO:0046872">
    <property type="term" value="F:metal ion binding"/>
    <property type="evidence" value="ECO:0007669"/>
    <property type="project" value="UniProtKB-KW"/>
</dbReference>
<evidence type="ECO:0000313" key="20">
    <source>
        <dbReference type="Proteomes" id="UP000000763"/>
    </source>
</evidence>
<dbReference type="GO" id="GO:0015074">
    <property type="term" value="P:DNA integration"/>
    <property type="evidence" value="ECO:0007669"/>
    <property type="project" value="UniProtKB-KW"/>
</dbReference>
<dbReference type="InterPro" id="IPR036397">
    <property type="entry name" value="RNaseH_sf"/>
</dbReference>
<keyword evidence="3" id="KW-0548">Nucleotidyltransferase</keyword>
<keyword evidence="13" id="KW-0238">DNA-binding</keyword>
<dbReference type="InterPro" id="IPR000477">
    <property type="entry name" value="RT_dom"/>
</dbReference>
<keyword evidence="12" id="KW-0239">DNA-directed DNA polymerase</keyword>
<protein>
    <submittedName>
        <fullName evidence="19">OSJNBa0004L19.22 protein</fullName>
    </submittedName>
</protein>
<evidence type="ECO:0000313" key="19">
    <source>
        <dbReference type="EMBL" id="CAE05990.1"/>
    </source>
</evidence>
<dbReference type="PROSITE" id="PS50994">
    <property type="entry name" value="INTEGRASE"/>
    <property type="match status" value="1"/>
</dbReference>
<keyword evidence="8" id="KW-0378">Hydrolase</keyword>